<proteinExistence type="predicted"/>
<feature type="region of interest" description="Disordered" evidence="1">
    <location>
        <begin position="101"/>
        <end position="161"/>
    </location>
</feature>
<evidence type="ECO:0000313" key="3">
    <source>
        <dbReference type="Proteomes" id="UP001363622"/>
    </source>
</evidence>
<dbReference type="Proteomes" id="UP001363622">
    <property type="component" value="Unassembled WGS sequence"/>
</dbReference>
<organism evidence="2 3">
    <name type="scientific">Phyllosticta citriasiana</name>
    <dbReference type="NCBI Taxonomy" id="595635"/>
    <lineage>
        <taxon>Eukaryota</taxon>
        <taxon>Fungi</taxon>
        <taxon>Dikarya</taxon>
        <taxon>Ascomycota</taxon>
        <taxon>Pezizomycotina</taxon>
        <taxon>Dothideomycetes</taxon>
        <taxon>Dothideomycetes incertae sedis</taxon>
        <taxon>Botryosphaeriales</taxon>
        <taxon>Phyllostictaceae</taxon>
        <taxon>Phyllosticta</taxon>
    </lineage>
</organism>
<feature type="compositionally biased region" description="Low complexity" evidence="1">
    <location>
        <begin position="127"/>
        <end position="138"/>
    </location>
</feature>
<name>A0ABR1KFT5_9PEZI</name>
<feature type="compositionally biased region" description="Polar residues" evidence="1">
    <location>
        <begin position="54"/>
        <end position="64"/>
    </location>
</feature>
<comment type="caution">
    <text evidence="2">The sequence shown here is derived from an EMBL/GenBank/DDBJ whole genome shotgun (WGS) entry which is preliminary data.</text>
</comment>
<sequence length="234" mass="25814">MCLGLHPPILIHPITPRTLKKPPKCTQPPLQLQLIPRIKPNPPNQRQRRPDTSPPTQSHPTAQNGRYHMHIHPSIYPSARTHHSPTRSLFVRHCMHTKPTAQTTHTFKFSPPVASRRPRLASPPSDSGSQAGRQAGRQAGSGGWRGANERASTHRTRREVRDVMRRDETMENGAIRYLLTYMEPGTGTHLASRVLPGAVGWWSPAAAADAGPDDLPIIALSLGALVLCWITVAE</sequence>
<accession>A0ABR1KFT5</accession>
<gene>
    <name evidence="2" type="ORF">IWZ03DRAFT_244316</name>
</gene>
<keyword evidence="3" id="KW-1185">Reference proteome</keyword>
<evidence type="ECO:0000256" key="1">
    <source>
        <dbReference type="SAM" id="MobiDB-lite"/>
    </source>
</evidence>
<feature type="region of interest" description="Disordered" evidence="1">
    <location>
        <begin position="34"/>
        <end position="66"/>
    </location>
</feature>
<protein>
    <submittedName>
        <fullName evidence="2">Uncharacterized protein</fullName>
    </submittedName>
</protein>
<dbReference type="EMBL" id="JBBPHU010000009">
    <property type="protein sequence ID" value="KAK7513909.1"/>
    <property type="molecule type" value="Genomic_DNA"/>
</dbReference>
<evidence type="ECO:0000313" key="2">
    <source>
        <dbReference type="EMBL" id="KAK7513909.1"/>
    </source>
</evidence>
<reference evidence="2 3" key="1">
    <citation type="submission" date="2024-04" db="EMBL/GenBank/DDBJ databases">
        <title>Phyllosticta paracitricarpa is synonymous to the EU quarantine fungus P. citricarpa based on phylogenomic analyses.</title>
        <authorList>
            <consortium name="Lawrence Berkeley National Laboratory"/>
            <person name="Van Ingen-Buijs V.A."/>
            <person name="Van Westerhoven A.C."/>
            <person name="Haridas S."/>
            <person name="Skiadas P."/>
            <person name="Martin F."/>
            <person name="Groenewald J.Z."/>
            <person name="Crous P.W."/>
            <person name="Seidl M.F."/>
        </authorList>
    </citation>
    <scope>NUCLEOTIDE SEQUENCE [LARGE SCALE GENOMIC DNA]</scope>
    <source>
        <strain evidence="2 3">CBS 123371</strain>
    </source>
</reference>